<dbReference type="AlphaFoldDB" id="A0A8U0IQ03"/>
<dbReference type="SUPFAM" id="SSF55729">
    <property type="entry name" value="Acyl-CoA N-acyltransferases (Nat)"/>
    <property type="match status" value="1"/>
</dbReference>
<dbReference type="Pfam" id="PF13302">
    <property type="entry name" value="Acetyltransf_3"/>
    <property type="match status" value="1"/>
</dbReference>
<dbReference type="GeneID" id="72189855"/>
<dbReference type="InterPro" id="IPR000182">
    <property type="entry name" value="GNAT_dom"/>
</dbReference>
<keyword evidence="4" id="KW-1185">Reference proteome</keyword>
<dbReference type="RefSeq" id="WP_248656476.1">
    <property type="nucleotide sequence ID" value="NZ_CP096658.1"/>
</dbReference>
<dbReference type="GO" id="GO:0016747">
    <property type="term" value="F:acyltransferase activity, transferring groups other than amino-acyl groups"/>
    <property type="evidence" value="ECO:0007669"/>
    <property type="project" value="InterPro"/>
</dbReference>
<name>A0A8U0IQ03_9EURY</name>
<gene>
    <name evidence="3" type="ORF">M0R88_08330</name>
</gene>
<evidence type="ECO:0000313" key="4">
    <source>
        <dbReference type="Proteomes" id="UP000830434"/>
    </source>
</evidence>
<dbReference type="InterPro" id="IPR051531">
    <property type="entry name" value="N-acetyltransferase"/>
</dbReference>
<dbReference type="EMBL" id="CP096658">
    <property type="protein sequence ID" value="UPW02089.1"/>
    <property type="molecule type" value="Genomic_DNA"/>
</dbReference>
<feature type="compositionally biased region" description="Low complexity" evidence="1">
    <location>
        <begin position="154"/>
        <end position="168"/>
    </location>
</feature>
<proteinExistence type="predicted"/>
<dbReference type="Proteomes" id="UP000830434">
    <property type="component" value="Chromosome"/>
</dbReference>
<sequence length="182" mass="20026">MSGPRFLDGDRVTLHVPTEDDVAFLLENENDPAVRRTRSASSPTGPEEVRRCLGGTLGRSDDTLALVTRVGGDRVGLVYLIREKPNDDVYGRAELAYWVAPGAQGNGYATDAARTVVEHGFDRLGFTRSPRRRSPTTRPRSASWRRSGSRRRASSATRRSWTTSTGTSFGTDCWPTRTVPAD</sequence>
<dbReference type="KEGG" id="haxz:M0R88_08330"/>
<dbReference type="Gene3D" id="3.40.630.30">
    <property type="match status" value="1"/>
</dbReference>
<protein>
    <submittedName>
        <fullName evidence="3">GNAT family N-acetyltransferase</fullName>
    </submittedName>
</protein>
<dbReference type="InterPro" id="IPR016181">
    <property type="entry name" value="Acyl_CoA_acyltransferase"/>
</dbReference>
<dbReference type="PANTHER" id="PTHR43792">
    <property type="entry name" value="GNAT FAMILY, PUTATIVE (AFU_ORTHOLOGUE AFUA_3G00765)-RELATED-RELATED"/>
    <property type="match status" value="1"/>
</dbReference>
<evidence type="ECO:0000256" key="1">
    <source>
        <dbReference type="SAM" id="MobiDB-lite"/>
    </source>
</evidence>
<evidence type="ECO:0000259" key="2">
    <source>
        <dbReference type="PROSITE" id="PS51186"/>
    </source>
</evidence>
<organism evidence="3 4">
    <name type="scientific">Halorussus gelatinilyticus</name>
    <dbReference type="NCBI Taxonomy" id="2937524"/>
    <lineage>
        <taxon>Archaea</taxon>
        <taxon>Methanobacteriati</taxon>
        <taxon>Methanobacteriota</taxon>
        <taxon>Stenosarchaea group</taxon>
        <taxon>Halobacteria</taxon>
        <taxon>Halobacteriales</taxon>
        <taxon>Haladaptataceae</taxon>
        <taxon>Halorussus</taxon>
    </lineage>
</organism>
<reference evidence="3" key="1">
    <citation type="submission" date="2022-04" db="EMBL/GenBank/DDBJ databases">
        <title>Diverse halophilic archaea isolated from saline environments.</title>
        <authorList>
            <person name="Cui H.-L."/>
        </authorList>
    </citation>
    <scope>NUCLEOTIDE SEQUENCE</scope>
    <source>
        <strain evidence="3">XZYJT40</strain>
    </source>
</reference>
<dbReference type="PROSITE" id="PS51186">
    <property type="entry name" value="GNAT"/>
    <property type="match status" value="1"/>
</dbReference>
<evidence type="ECO:0000313" key="3">
    <source>
        <dbReference type="EMBL" id="UPW02089.1"/>
    </source>
</evidence>
<feature type="domain" description="N-acetyltransferase" evidence="2">
    <location>
        <begin position="12"/>
        <end position="180"/>
    </location>
</feature>
<feature type="compositionally biased region" description="Low complexity" evidence="1">
    <location>
        <begin position="136"/>
        <end position="146"/>
    </location>
</feature>
<accession>A0A8U0IQ03</accession>
<feature type="region of interest" description="Disordered" evidence="1">
    <location>
        <begin position="124"/>
        <end position="182"/>
    </location>
</feature>